<evidence type="ECO:0000256" key="1">
    <source>
        <dbReference type="SAM" id="MobiDB-lite"/>
    </source>
</evidence>
<sequence>MSGRMAWNPQSKQNNRHDIWLWLCLNYHEKVGLDPATCNGTTMRDAIAHFLKRNTHMLKGIKREKDRFMVPDDHLKWIDGGERQYQWLLHKIEDITDLRRSRGLPRGLVHLTGRNHLIAMLDLWHVDIADKADEITRLRKDWLRHKAGDSDFEWFEDKKEGAQRCKCAWEWLKKNRLSLLSLREPISNHQELLMFFDQAEYGPTDQKAIIKEIKQRWSKKQHGERTMAAGKKQVNVELSLTAIDLLDELAKKHDLTRPQVLERLITMESGLGMIEKHFTRHASKDIAAETDSSTPTQPARTQVIIDESPVAYPAPQSQQALEAKPEPSSALVSDSASPFGNHPVSEGVEAQPNASVSSHFEADRPPQRAQAATPSPPSIGVRPRNIGDVIEEEKARRLEAKTGAD</sequence>
<protein>
    <submittedName>
        <fullName evidence="2">Uncharacterized protein</fullName>
    </submittedName>
</protein>
<dbReference type="AlphaFoldDB" id="A0A423H1E3"/>
<name>A0A423H1E3_9PSED</name>
<comment type="caution">
    <text evidence="2">The sequence shown here is derived from an EMBL/GenBank/DDBJ whole genome shotgun (WGS) entry which is preliminary data.</text>
</comment>
<evidence type="ECO:0000313" key="3">
    <source>
        <dbReference type="Proteomes" id="UP000284684"/>
    </source>
</evidence>
<organism evidence="2 3">
    <name type="scientific">Pseudomonas brassicacearum</name>
    <dbReference type="NCBI Taxonomy" id="930166"/>
    <lineage>
        <taxon>Bacteria</taxon>
        <taxon>Pseudomonadati</taxon>
        <taxon>Pseudomonadota</taxon>
        <taxon>Gammaproteobacteria</taxon>
        <taxon>Pseudomonadales</taxon>
        <taxon>Pseudomonadaceae</taxon>
        <taxon>Pseudomonas</taxon>
    </lineage>
</organism>
<feature type="region of interest" description="Disordered" evidence="1">
    <location>
        <begin position="313"/>
        <end position="405"/>
    </location>
</feature>
<reference evidence="2 3" key="1">
    <citation type="submission" date="2016-10" db="EMBL/GenBank/DDBJ databases">
        <title>Comparative genome analysis of multiple Pseudomonas spp. focuses on biocontrol and plant growth promoting traits.</title>
        <authorList>
            <person name="Tao X.-Y."/>
            <person name="Taylor C.G."/>
        </authorList>
    </citation>
    <scope>NUCLEOTIDE SEQUENCE [LARGE SCALE GENOMIC DNA]</scope>
    <source>
        <strain evidence="2 3">37D10</strain>
    </source>
</reference>
<proteinExistence type="predicted"/>
<gene>
    <name evidence="2" type="ORF">BK658_02135</name>
</gene>
<evidence type="ECO:0000313" key="2">
    <source>
        <dbReference type="EMBL" id="RON05557.1"/>
    </source>
</evidence>
<dbReference type="Proteomes" id="UP000284684">
    <property type="component" value="Unassembled WGS sequence"/>
</dbReference>
<accession>A0A423H1E3</accession>
<feature type="compositionally biased region" description="Basic and acidic residues" evidence="1">
    <location>
        <begin position="392"/>
        <end position="405"/>
    </location>
</feature>
<dbReference type="EMBL" id="MOBI01000002">
    <property type="protein sequence ID" value="RON05557.1"/>
    <property type="molecule type" value="Genomic_DNA"/>
</dbReference>